<feature type="compositionally biased region" description="Basic and acidic residues" evidence="1">
    <location>
        <begin position="32"/>
        <end position="41"/>
    </location>
</feature>
<feature type="region of interest" description="Disordered" evidence="1">
    <location>
        <begin position="20"/>
        <end position="41"/>
    </location>
</feature>
<proteinExistence type="predicted"/>
<name>A0ABQ0IVY4_GLUTH</name>
<protein>
    <recommendedName>
        <fullName evidence="4">Transposase</fullName>
    </recommendedName>
</protein>
<evidence type="ECO:0000256" key="1">
    <source>
        <dbReference type="SAM" id="MobiDB-lite"/>
    </source>
</evidence>
<evidence type="ECO:0008006" key="4">
    <source>
        <dbReference type="Google" id="ProtNLM"/>
    </source>
</evidence>
<gene>
    <name evidence="2" type="ORF">NBRC3257_1382</name>
</gene>
<organism evidence="2 3">
    <name type="scientific">Gluconobacter thailandicus NBRC 3257</name>
    <dbReference type="NCBI Taxonomy" id="1381097"/>
    <lineage>
        <taxon>Bacteria</taxon>
        <taxon>Pseudomonadati</taxon>
        <taxon>Pseudomonadota</taxon>
        <taxon>Alphaproteobacteria</taxon>
        <taxon>Acetobacterales</taxon>
        <taxon>Acetobacteraceae</taxon>
        <taxon>Gluconobacter</taxon>
    </lineage>
</organism>
<comment type="caution">
    <text evidence="2">The sequence shown here is derived from an EMBL/GenBank/DDBJ whole genome shotgun (WGS) entry which is preliminary data.</text>
</comment>
<evidence type="ECO:0000313" key="3">
    <source>
        <dbReference type="Proteomes" id="UP000018209"/>
    </source>
</evidence>
<dbReference type="EMBL" id="BASM01000016">
    <property type="protein sequence ID" value="GAD26383.1"/>
    <property type="molecule type" value="Genomic_DNA"/>
</dbReference>
<reference evidence="2 3" key="1">
    <citation type="submission" date="2013-08" db="EMBL/GenBank/DDBJ databases">
        <title>Gluconobacter thailandicus NBRC 3257 whole genome sequence.</title>
        <authorList>
            <person name="Matsutani M."/>
            <person name="Yakushi T."/>
            <person name="Matsushita K."/>
        </authorList>
    </citation>
    <scope>NUCLEOTIDE SEQUENCE [LARGE SCALE GENOMIC DNA]</scope>
    <source>
        <strain evidence="2 3">NBRC 3257</strain>
    </source>
</reference>
<accession>A0ABQ0IVY4</accession>
<dbReference type="Proteomes" id="UP000018209">
    <property type="component" value="Unassembled WGS sequence"/>
</dbReference>
<evidence type="ECO:0000313" key="2">
    <source>
        <dbReference type="EMBL" id="GAD26383.1"/>
    </source>
</evidence>
<keyword evidence="3" id="KW-1185">Reference proteome</keyword>
<sequence length="61" mass="6661">MCLPDAELIKAEAPDVRRLSGRGIGSKRHPVRKGDRAADNHQEVTVGLPERAKGCQVSRAR</sequence>